<feature type="domain" description="SsuA/THI5-like" evidence="1">
    <location>
        <begin position="74"/>
        <end position="170"/>
    </location>
</feature>
<accession>A0A975Q3K9</accession>
<dbReference type="AlphaFoldDB" id="A0A975Q3K9"/>
<dbReference type="EMBL" id="CP073910">
    <property type="protein sequence ID" value="QUT07841.1"/>
    <property type="molecule type" value="Genomic_DNA"/>
</dbReference>
<keyword evidence="3" id="KW-1185">Reference proteome</keyword>
<dbReference type="SUPFAM" id="SSF53850">
    <property type="entry name" value="Periplasmic binding protein-like II"/>
    <property type="match status" value="1"/>
</dbReference>
<dbReference type="InterPro" id="IPR015168">
    <property type="entry name" value="SsuA/THI5"/>
</dbReference>
<protein>
    <submittedName>
        <fullName evidence="2">ABC transporter substrate-binding protein</fullName>
    </submittedName>
</protein>
<evidence type="ECO:0000259" key="1">
    <source>
        <dbReference type="Pfam" id="PF09084"/>
    </source>
</evidence>
<organism evidence="2 3">
    <name type="scientific">Sphingobium phenoxybenzoativorans</name>
    <dbReference type="NCBI Taxonomy" id="1592790"/>
    <lineage>
        <taxon>Bacteria</taxon>
        <taxon>Pseudomonadati</taxon>
        <taxon>Pseudomonadota</taxon>
        <taxon>Alphaproteobacteria</taxon>
        <taxon>Sphingomonadales</taxon>
        <taxon>Sphingomonadaceae</taxon>
        <taxon>Sphingobium</taxon>
    </lineage>
</organism>
<proteinExistence type="predicted"/>
<gene>
    <name evidence="2" type="ORF">KFK14_10905</name>
</gene>
<evidence type="ECO:0000313" key="3">
    <source>
        <dbReference type="Proteomes" id="UP000681425"/>
    </source>
</evidence>
<dbReference type="Proteomes" id="UP000681425">
    <property type="component" value="Chromosome"/>
</dbReference>
<dbReference type="RefSeq" id="WP_212610802.1">
    <property type="nucleotide sequence ID" value="NZ_CP073910.1"/>
</dbReference>
<dbReference type="Gene3D" id="3.40.190.10">
    <property type="entry name" value="Periplasmic binding protein-like II"/>
    <property type="match status" value="1"/>
</dbReference>
<name>A0A975Q3K9_9SPHN</name>
<evidence type="ECO:0000313" key="2">
    <source>
        <dbReference type="EMBL" id="QUT07841.1"/>
    </source>
</evidence>
<sequence length="377" mass="41350">MAVISQAPVVRDGALSEIWFTRCPVPTATGLAYKLGWLDAEFARDGIQLKTLQDAPQALARHHYDHRMPTLIREGGNLLALAARAQGEDTRLVGLTWIEDSQVILVRRDSGIATAADLAGKRLGLPTFTEHPIPEHVRGMSITRAMSLMGYKGALASAGLTFDDVELVEVNGTIGNVQGARLGDGPIQMWAYDALAKGKIDALYVKGASSLDDAYAAGLIVGINLDKLPHPHFRVNNGTPRPITVHRRFIDEHFDYLVRFFVQTLAAADWARENADDVRRIVAQETRGTDGAVIDGYGEAFHHSLQPELSPERVELLTLQKKALWLHGFLERDFDLAEWIDPRPLEEARRRLDAGLTLPAKANKGDFIGAGTADLST</sequence>
<dbReference type="Pfam" id="PF09084">
    <property type="entry name" value="NMT1"/>
    <property type="match status" value="1"/>
</dbReference>
<dbReference type="KEGG" id="spph:KFK14_10905"/>
<dbReference type="Gene3D" id="3.40.190.270">
    <property type="match status" value="1"/>
</dbReference>
<reference evidence="2" key="1">
    <citation type="submission" date="2021-04" db="EMBL/GenBank/DDBJ databases">
        <title>Isolation of p-tert-butylphenol degrading bacteria Sphingobium phenoxybenzoativorans Tas13 from active sludge.</title>
        <authorList>
            <person name="Li Y."/>
        </authorList>
    </citation>
    <scope>NUCLEOTIDE SEQUENCE</scope>
    <source>
        <strain evidence="2">Tas13</strain>
    </source>
</reference>